<accession>A0A0A1UGQ2</accession>
<dbReference type="EMBL" id="KB206169">
    <property type="protein sequence ID" value="ELP95049.1"/>
    <property type="molecule type" value="Genomic_DNA"/>
</dbReference>
<dbReference type="OrthoDB" id="10265743at2759"/>
<feature type="domain" description="F-box" evidence="1">
    <location>
        <begin position="436"/>
        <end position="483"/>
    </location>
</feature>
<dbReference type="KEGG" id="eiv:EIN_253030"/>
<dbReference type="InterPro" id="IPR036047">
    <property type="entry name" value="F-box-like_dom_sf"/>
</dbReference>
<gene>
    <name evidence="2" type="ORF">EIN_253030</name>
</gene>
<dbReference type="InterPro" id="IPR001810">
    <property type="entry name" value="F-box_dom"/>
</dbReference>
<reference evidence="2 3" key="1">
    <citation type="submission" date="2012-10" db="EMBL/GenBank/DDBJ databases">
        <authorList>
            <person name="Zafar N."/>
            <person name="Inman J."/>
            <person name="Hall N."/>
            <person name="Lorenzi H."/>
            <person name="Caler E."/>
        </authorList>
    </citation>
    <scope>NUCLEOTIDE SEQUENCE [LARGE SCALE GENOMIC DNA]</scope>
    <source>
        <strain evidence="2 3">IP1</strain>
    </source>
</reference>
<evidence type="ECO:0000259" key="1">
    <source>
        <dbReference type="PROSITE" id="PS50181"/>
    </source>
</evidence>
<dbReference type="VEuPathDB" id="AmoebaDB:EIN_253030"/>
<dbReference type="RefSeq" id="XP_004261820.1">
    <property type="nucleotide sequence ID" value="XM_004261772.1"/>
</dbReference>
<dbReference type="AlphaFoldDB" id="A0A0A1UGQ2"/>
<dbReference type="Pfam" id="PF00646">
    <property type="entry name" value="F-box"/>
    <property type="match status" value="1"/>
</dbReference>
<proteinExistence type="predicted"/>
<organism evidence="2 3">
    <name type="scientific">Entamoeba invadens IP1</name>
    <dbReference type="NCBI Taxonomy" id="370355"/>
    <lineage>
        <taxon>Eukaryota</taxon>
        <taxon>Amoebozoa</taxon>
        <taxon>Evosea</taxon>
        <taxon>Archamoebae</taxon>
        <taxon>Mastigamoebida</taxon>
        <taxon>Entamoebidae</taxon>
        <taxon>Entamoeba</taxon>
    </lineage>
</organism>
<sequence>MSEETPEEIINNVLRDVPCGANGWERVENVIKPPPFYLQMYIKRTSNILTLCSEALLPYSYEQTSTEMRNIELLMSFTNVIKTVKKIENKLEIVILSDILQINQTVFCNYSYTEFKDISLTVALRNHFSIGPFVHFVNLCRKEQSGVKYTLYCNIQNQLRNDQIDFLFSMFGYSISFLNEHLAHDAEGHFILSNFKRFNQVIDNKVTLPKVLHQNEIFDIFATNDYSELIIKGRIFLPLISFQQLCTKYNNYISSNSFLFPIVKQIKKTGRLSYIHKETPFLGFSNSMTDQVYGSLLAERGLFVFCQSVPCKDCTFASKEAHSYFEDLISGEMVSWVGHRLEANFYHHWSTPTLKMVDKTKRGICVMSLISTFLLSRIIMLYGLNITVPSLKENLLLQLIDVCSYTNLVNKYVIEDRTKKMKEAKIVQQNETVASSFNLLALSAQLKEHIFDFLPLESLLSLSLCCKTLKLQILSNTNRFETFFELHFNPNTFFLKKERILETQQETSQNNYKTVSLAKFNQVKWTRRLTKTVERFQIFNNSPVDGLFITNSKGYLALSTLEQKCISMPSDMSRKTVLKTQCNSPKAQYNRADNYIQFPYSDTEFCRVSFNTNRYELFTIPKFQDFNFISDNCLVAKNEMEGYIYDTAVSRIVQVFHPTNSPIKLLNEADNGNIICIDSNRKLTGFDRRANQVVFHTPQREYTPLLFDSFGNFLVYGTDCGNIVMYDQRMNQICAERIFFKSPITTLHIGNRRGVFGTSFRSLVYINCYPGWFGLKRTLLRSNYLVTSIALNDEQIVAGLSNGEIVRFS</sequence>
<evidence type="ECO:0000313" key="2">
    <source>
        <dbReference type="EMBL" id="ELP95049.1"/>
    </source>
</evidence>
<dbReference type="Proteomes" id="UP000014680">
    <property type="component" value="Unassembled WGS sequence"/>
</dbReference>
<dbReference type="PROSITE" id="PS50181">
    <property type="entry name" value="FBOX"/>
    <property type="match status" value="1"/>
</dbReference>
<name>A0A0A1UGQ2_ENTIV</name>
<evidence type="ECO:0000313" key="3">
    <source>
        <dbReference type="Proteomes" id="UP000014680"/>
    </source>
</evidence>
<dbReference type="SUPFAM" id="SSF50978">
    <property type="entry name" value="WD40 repeat-like"/>
    <property type="match status" value="1"/>
</dbReference>
<protein>
    <recommendedName>
        <fullName evidence="1">F-box domain-containing protein</fullName>
    </recommendedName>
</protein>
<dbReference type="InterPro" id="IPR036322">
    <property type="entry name" value="WD40_repeat_dom_sf"/>
</dbReference>
<keyword evidence="3" id="KW-1185">Reference proteome</keyword>
<dbReference type="GeneID" id="14893984"/>
<dbReference type="SUPFAM" id="SSF81383">
    <property type="entry name" value="F-box domain"/>
    <property type="match status" value="1"/>
</dbReference>